<dbReference type="EMBL" id="MTJL01000024">
    <property type="protein sequence ID" value="OMI04725.1"/>
    <property type="molecule type" value="Genomic_DNA"/>
</dbReference>
<evidence type="ECO:0000313" key="10">
    <source>
        <dbReference type="Proteomes" id="UP000187367"/>
    </source>
</evidence>
<keyword evidence="5" id="KW-0408">Iron</keyword>
<evidence type="ECO:0000256" key="4">
    <source>
        <dbReference type="ARBA" id="ARBA00022898"/>
    </source>
</evidence>
<dbReference type="Proteomes" id="UP000187367">
    <property type="component" value="Unassembled WGS sequence"/>
</dbReference>
<evidence type="ECO:0000313" key="9">
    <source>
        <dbReference type="EMBL" id="OMI04725.1"/>
    </source>
</evidence>
<dbReference type="PIRSF" id="PIRSF005572">
    <property type="entry name" value="NifS"/>
    <property type="match status" value="1"/>
</dbReference>
<dbReference type="InterPro" id="IPR020578">
    <property type="entry name" value="Aminotrans_V_PyrdxlP_BS"/>
</dbReference>
<keyword evidence="4" id="KW-0663">Pyridoxal phosphate</keyword>
<dbReference type="RefSeq" id="WP_076762971.1">
    <property type="nucleotide sequence ID" value="NZ_JARMMH010000001.1"/>
</dbReference>
<comment type="cofactor">
    <cofactor evidence="1 7">
        <name>pyridoxal 5'-phosphate</name>
        <dbReference type="ChEBI" id="CHEBI:597326"/>
    </cofactor>
</comment>
<dbReference type="Pfam" id="PF00266">
    <property type="entry name" value="Aminotran_5"/>
    <property type="match status" value="1"/>
</dbReference>
<evidence type="ECO:0000256" key="2">
    <source>
        <dbReference type="ARBA" id="ARBA00006490"/>
    </source>
</evidence>
<accession>A0A1R1RKD7</accession>
<protein>
    <submittedName>
        <fullName evidence="9">Cysteine desulfurase</fullName>
    </submittedName>
</protein>
<organism evidence="9 10">
    <name type="scientific">Bacillus swezeyi</name>
    <dbReference type="NCBI Taxonomy" id="1925020"/>
    <lineage>
        <taxon>Bacteria</taxon>
        <taxon>Bacillati</taxon>
        <taxon>Bacillota</taxon>
        <taxon>Bacilli</taxon>
        <taxon>Bacillales</taxon>
        <taxon>Bacillaceae</taxon>
        <taxon>Bacillus</taxon>
    </lineage>
</organism>
<dbReference type="InterPro" id="IPR000192">
    <property type="entry name" value="Aminotrans_V_dom"/>
</dbReference>
<dbReference type="InterPro" id="IPR015422">
    <property type="entry name" value="PyrdxlP-dep_Trfase_small"/>
</dbReference>
<feature type="domain" description="Aminotransferase class V" evidence="8">
    <location>
        <begin position="2"/>
        <end position="367"/>
    </location>
</feature>
<dbReference type="Gene3D" id="3.90.1150.10">
    <property type="entry name" value="Aspartate Aminotransferase, domain 1"/>
    <property type="match status" value="1"/>
</dbReference>
<evidence type="ECO:0000256" key="5">
    <source>
        <dbReference type="ARBA" id="ARBA00023004"/>
    </source>
</evidence>
<comment type="similarity">
    <text evidence="2">Belongs to the class-V pyridoxal-phosphate-dependent aminotransferase family. NifS/IscS subfamily.</text>
</comment>
<dbReference type="SUPFAM" id="SSF53383">
    <property type="entry name" value="PLP-dependent transferases"/>
    <property type="match status" value="1"/>
</dbReference>
<dbReference type="PANTHER" id="PTHR11601">
    <property type="entry name" value="CYSTEINE DESULFURYLASE FAMILY MEMBER"/>
    <property type="match status" value="1"/>
</dbReference>
<evidence type="ECO:0000256" key="7">
    <source>
        <dbReference type="RuleBase" id="RU004504"/>
    </source>
</evidence>
<dbReference type="GO" id="GO:0046872">
    <property type="term" value="F:metal ion binding"/>
    <property type="evidence" value="ECO:0007669"/>
    <property type="project" value="UniProtKB-KW"/>
</dbReference>
<dbReference type="GO" id="GO:0003824">
    <property type="term" value="F:catalytic activity"/>
    <property type="evidence" value="ECO:0007669"/>
    <property type="project" value="UniProtKB-ARBA"/>
</dbReference>
<name>A0A1R1QJ86_9BACI</name>
<reference evidence="9 10" key="1">
    <citation type="submission" date="2017-01" db="EMBL/GenBank/DDBJ databases">
        <title>Bacillus phylogenomics.</title>
        <authorList>
            <person name="Dunlap C."/>
        </authorList>
    </citation>
    <scope>NUCLEOTIDE SEQUENCE [LARGE SCALE GENOMIC DNA]</scope>
    <source>
        <strain evidence="9 10">NRRL B-41282</strain>
    </source>
</reference>
<evidence type="ECO:0000256" key="3">
    <source>
        <dbReference type="ARBA" id="ARBA00022723"/>
    </source>
</evidence>
<evidence type="ECO:0000256" key="6">
    <source>
        <dbReference type="ARBA" id="ARBA00023014"/>
    </source>
</evidence>
<evidence type="ECO:0000256" key="1">
    <source>
        <dbReference type="ARBA" id="ARBA00001933"/>
    </source>
</evidence>
<evidence type="ECO:0000259" key="8">
    <source>
        <dbReference type="Pfam" id="PF00266"/>
    </source>
</evidence>
<dbReference type="PANTHER" id="PTHR11601:SF36">
    <property type="entry name" value="CYSTEINE DESULFURASE NIFS-RELATED"/>
    <property type="match status" value="1"/>
</dbReference>
<keyword evidence="3" id="KW-0479">Metal-binding</keyword>
<accession>A0A1R1QJ86</accession>
<dbReference type="PROSITE" id="PS00595">
    <property type="entry name" value="AA_TRANSFER_CLASS_5"/>
    <property type="match status" value="1"/>
</dbReference>
<dbReference type="Gene3D" id="1.10.260.50">
    <property type="match status" value="1"/>
</dbReference>
<comment type="caution">
    <text evidence="9">The sequence shown here is derived from an EMBL/GenBank/DDBJ whole genome shotgun (WGS) entry which is preliminary data.</text>
</comment>
<dbReference type="AlphaFoldDB" id="A0A1R1QJ86"/>
<dbReference type="InterPro" id="IPR016454">
    <property type="entry name" value="Cysteine_dSase"/>
</dbReference>
<keyword evidence="10" id="KW-1185">Reference proteome</keyword>
<dbReference type="OrthoDB" id="9808002at2"/>
<sequence>MIYLDYAATTPASKDALKAFQKLSTDIYGNSSSLHDAGGKAESMLRHCRQKLAELISGEPEGIYFTSGGTESNFLAIHSILNGLPSDKRHFLMTEMEHQSIHILKRHLSMAGFEVSTMKPNACGIITAEILERHLRPDTGLVSIQHANSETGVIQPLAEISSFLHERGVLLHSDAVQTFAKIPVNAARLGVDALSVSSHKVYGPKGTGAVYIRPGVNWRPVYPGTLHEKGFRSGTVNVPGVGAFVTAAESTIGHMAAAYEKHQMLRSHFLQGLKERRLPISLAVSDAADSQVLPHILGCFFHCFEGQYVMLECNRRGICISTGSACSAGYHEPSNTMNALGIPREQALQFIRISFGYDTTKNHIDKLLDVLTDMNHEKGDQRIDRRIKTDGS</sequence>
<dbReference type="InterPro" id="IPR015424">
    <property type="entry name" value="PyrdxlP-dep_Trfase"/>
</dbReference>
<dbReference type="NCBIfam" id="NF002806">
    <property type="entry name" value="PRK02948.1"/>
    <property type="match status" value="1"/>
</dbReference>
<dbReference type="InterPro" id="IPR015421">
    <property type="entry name" value="PyrdxlP-dep_Trfase_major"/>
</dbReference>
<gene>
    <name evidence="9" type="ORF">BW143_12730</name>
</gene>
<dbReference type="Gene3D" id="3.40.640.10">
    <property type="entry name" value="Type I PLP-dependent aspartate aminotransferase-like (Major domain)"/>
    <property type="match status" value="1"/>
</dbReference>
<dbReference type="GO" id="GO:0051536">
    <property type="term" value="F:iron-sulfur cluster binding"/>
    <property type="evidence" value="ECO:0007669"/>
    <property type="project" value="UniProtKB-KW"/>
</dbReference>
<keyword evidence="6" id="KW-0411">Iron-sulfur</keyword>
<proteinExistence type="inferred from homology"/>